<dbReference type="AlphaFoldDB" id="A0A0C9XQ38"/>
<evidence type="ECO:0000313" key="2">
    <source>
        <dbReference type="EMBL" id="KIJ98097.1"/>
    </source>
</evidence>
<reference evidence="2 3" key="1">
    <citation type="submission" date="2014-04" db="EMBL/GenBank/DDBJ databases">
        <authorList>
            <consortium name="DOE Joint Genome Institute"/>
            <person name="Kuo A."/>
            <person name="Kohler A."/>
            <person name="Nagy L.G."/>
            <person name="Floudas D."/>
            <person name="Copeland A."/>
            <person name="Barry K.W."/>
            <person name="Cichocki N."/>
            <person name="Veneault-Fourrey C."/>
            <person name="LaButti K."/>
            <person name="Lindquist E.A."/>
            <person name="Lipzen A."/>
            <person name="Lundell T."/>
            <person name="Morin E."/>
            <person name="Murat C."/>
            <person name="Sun H."/>
            <person name="Tunlid A."/>
            <person name="Henrissat B."/>
            <person name="Grigoriev I.V."/>
            <person name="Hibbett D.S."/>
            <person name="Martin F."/>
            <person name="Nordberg H.P."/>
            <person name="Cantor M.N."/>
            <person name="Hua S.X."/>
        </authorList>
    </citation>
    <scope>NUCLEOTIDE SEQUENCE [LARGE SCALE GENOMIC DNA]</scope>
    <source>
        <strain evidence="2 3">LaAM-08-1</strain>
    </source>
</reference>
<sequence>NAGTAAAAATESSNKPNTLPNLAIPAVSLPPERIEVDFIQVNPSYSTLKDEFLSCHRTITVAIELLAAFEANPDFQLGEPTEDMLSFLDRIENADPNSPDLSEDDLNASWGHYQFTAGGQTISTVLTSWKSVGNTSVARRLLAVALKTSKVARHVCFERVVEPSSFLSDVYVQLLVDKLLDLWKDAGGSISKEKGMDKDGALGASLPTSNIVPVQAASTGRAEPDAMLVDPTASGSGESSESAVKTASFDVRKILQALQKDELKAWINDHSINTPSGKCIKDDLITLIVEDSEHEKPSSVDIKRIVEARKGQKGATKASTSKI</sequence>
<feature type="region of interest" description="Disordered" evidence="1">
    <location>
        <begin position="218"/>
        <end position="242"/>
    </location>
</feature>
<dbReference type="OrthoDB" id="3227833at2759"/>
<dbReference type="EMBL" id="KN838677">
    <property type="protein sequence ID" value="KIJ98097.1"/>
    <property type="molecule type" value="Genomic_DNA"/>
</dbReference>
<accession>A0A0C9XQ38</accession>
<proteinExistence type="predicted"/>
<name>A0A0C9XQ38_9AGAR</name>
<dbReference type="HOGENOM" id="CLU_083219_0_0_1"/>
<organism evidence="2 3">
    <name type="scientific">Laccaria amethystina LaAM-08-1</name>
    <dbReference type="NCBI Taxonomy" id="1095629"/>
    <lineage>
        <taxon>Eukaryota</taxon>
        <taxon>Fungi</taxon>
        <taxon>Dikarya</taxon>
        <taxon>Basidiomycota</taxon>
        <taxon>Agaricomycotina</taxon>
        <taxon>Agaricomycetes</taxon>
        <taxon>Agaricomycetidae</taxon>
        <taxon>Agaricales</taxon>
        <taxon>Agaricineae</taxon>
        <taxon>Hydnangiaceae</taxon>
        <taxon>Laccaria</taxon>
    </lineage>
</organism>
<dbReference type="Proteomes" id="UP000054477">
    <property type="component" value="Unassembled WGS sequence"/>
</dbReference>
<reference evidence="3" key="2">
    <citation type="submission" date="2015-01" db="EMBL/GenBank/DDBJ databases">
        <title>Evolutionary Origins and Diversification of the Mycorrhizal Mutualists.</title>
        <authorList>
            <consortium name="DOE Joint Genome Institute"/>
            <consortium name="Mycorrhizal Genomics Consortium"/>
            <person name="Kohler A."/>
            <person name="Kuo A."/>
            <person name="Nagy L.G."/>
            <person name="Floudas D."/>
            <person name="Copeland A."/>
            <person name="Barry K.W."/>
            <person name="Cichocki N."/>
            <person name="Veneault-Fourrey C."/>
            <person name="LaButti K."/>
            <person name="Lindquist E.A."/>
            <person name="Lipzen A."/>
            <person name="Lundell T."/>
            <person name="Morin E."/>
            <person name="Murat C."/>
            <person name="Riley R."/>
            <person name="Ohm R."/>
            <person name="Sun H."/>
            <person name="Tunlid A."/>
            <person name="Henrissat B."/>
            <person name="Grigoriev I.V."/>
            <person name="Hibbett D.S."/>
            <person name="Martin F."/>
        </authorList>
    </citation>
    <scope>NUCLEOTIDE SEQUENCE [LARGE SCALE GENOMIC DNA]</scope>
    <source>
        <strain evidence="3">LaAM-08-1</strain>
    </source>
</reference>
<dbReference type="STRING" id="1095629.A0A0C9XQ38"/>
<gene>
    <name evidence="2" type="ORF">K443DRAFT_9455</name>
</gene>
<evidence type="ECO:0000313" key="3">
    <source>
        <dbReference type="Proteomes" id="UP000054477"/>
    </source>
</evidence>
<protein>
    <submittedName>
        <fullName evidence="2">Uncharacterized protein</fullName>
    </submittedName>
</protein>
<keyword evidence="3" id="KW-1185">Reference proteome</keyword>
<feature type="non-terminal residue" evidence="2">
    <location>
        <position position="323"/>
    </location>
</feature>
<feature type="compositionally biased region" description="Low complexity" evidence="1">
    <location>
        <begin position="233"/>
        <end position="242"/>
    </location>
</feature>
<evidence type="ECO:0000256" key="1">
    <source>
        <dbReference type="SAM" id="MobiDB-lite"/>
    </source>
</evidence>